<dbReference type="PANTHER" id="PTHR13205">
    <property type="entry name" value="TRANSMEMBRANE PROTEIN 15-RELATED"/>
    <property type="match status" value="1"/>
</dbReference>
<reference evidence="11 12" key="1">
    <citation type="journal article" date="2018" name="MBio">
        <title>Comparative Genomics Reveals the Core Gene Toolbox for the Fungus-Insect Symbiosis.</title>
        <authorList>
            <person name="Wang Y."/>
            <person name="Stata M."/>
            <person name="Wang W."/>
            <person name="Stajich J.E."/>
            <person name="White M.M."/>
            <person name="Moncalvo J.M."/>
        </authorList>
    </citation>
    <scope>NUCLEOTIDE SEQUENCE [LARGE SCALE GENOMIC DNA]</scope>
    <source>
        <strain evidence="11 12">SWE-8-4</strain>
    </source>
</reference>
<proteinExistence type="inferred from homology"/>
<keyword evidence="5 10" id="KW-0812">Transmembrane</keyword>
<evidence type="ECO:0000256" key="4">
    <source>
        <dbReference type="ARBA" id="ARBA00022679"/>
    </source>
</evidence>
<comment type="similarity">
    <text evidence="2">Belongs to the polyprenol kinase family.</text>
</comment>
<keyword evidence="12" id="KW-1185">Reference proteome</keyword>
<keyword evidence="8 10" id="KW-1133">Transmembrane helix</keyword>
<dbReference type="GO" id="GO:0004168">
    <property type="term" value="F:dolichol kinase activity"/>
    <property type="evidence" value="ECO:0007669"/>
    <property type="project" value="UniProtKB-EC"/>
</dbReference>
<dbReference type="AlphaFoldDB" id="A0A2T9YZS6"/>
<keyword evidence="4" id="KW-0808">Transferase</keyword>
<evidence type="ECO:0000256" key="3">
    <source>
        <dbReference type="ARBA" id="ARBA00012132"/>
    </source>
</evidence>
<feature type="transmembrane region" description="Helical" evidence="10">
    <location>
        <begin position="53"/>
        <end position="70"/>
    </location>
</feature>
<evidence type="ECO:0000313" key="12">
    <source>
        <dbReference type="Proteomes" id="UP000245383"/>
    </source>
</evidence>
<feature type="transmembrane region" description="Helical" evidence="10">
    <location>
        <begin position="76"/>
        <end position="99"/>
    </location>
</feature>
<keyword evidence="6" id="KW-0418">Kinase</keyword>
<evidence type="ECO:0000256" key="2">
    <source>
        <dbReference type="ARBA" id="ARBA00010794"/>
    </source>
</evidence>
<comment type="subcellular location">
    <subcellularLocation>
        <location evidence="1">Endoplasmic reticulum membrane</location>
        <topology evidence="1">Multi-pass membrane protein</topology>
    </subcellularLocation>
</comment>
<name>A0A2T9YZS6_9FUNG</name>
<dbReference type="GO" id="GO:0043048">
    <property type="term" value="P:dolichyl monophosphate biosynthetic process"/>
    <property type="evidence" value="ECO:0007669"/>
    <property type="project" value="TreeGrafter"/>
</dbReference>
<dbReference type="EC" id="2.7.1.108" evidence="3"/>
<evidence type="ECO:0000256" key="6">
    <source>
        <dbReference type="ARBA" id="ARBA00022777"/>
    </source>
</evidence>
<feature type="transmembrane region" description="Helical" evidence="10">
    <location>
        <begin position="144"/>
        <end position="162"/>
    </location>
</feature>
<evidence type="ECO:0000256" key="1">
    <source>
        <dbReference type="ARBA" id="ARBA00004477"/>
    </source>
</evidence>
<organism evidence="11 12">
    <name type="scientific">Smittium simulii</name>
    <dbReference type="NCBI Taxonomy" id="133385"/>
    <lineage>
        <taxon>Eukaryota</taxon>
        <taxon>Fungi</taxon>
        <taxon>Fungi incertae sedis</taxon>
        <taxon>Zoopagomycota</taxon>
        <taxon>Kickxellomycotina</taxon>
        <taxon>Harpellomycetes</taxon>
        <taxon>Harpellales</taxon>
        <taxon>Legeriomycetaceae</taxon>
        <taxon>Smittium</taxon>
    </lineage>
</organism>
<dbReference type="OrthoDB" id="377083at2759"/>
<dbReference type="GO" id="GO:0005789">
    <property type="term" value="C:endoplasmic reticulum membrane"/>
    <property type="evidence" value="ECO:0007669"/>
    <property type="project" value="UniProtKB-SubCell"/>
</dbReference>
<keyword evidence="7" id="KW-0256">Endoplasmic reticulum</keyword>
<dbReference type="STRING" id="133385.A0A2T9YZS6"/>
<gene>
    <name evidence="11" type="ORF">BB561_000306</name>
</gene>
<comment type="caution">
    <text evidence="11">The sequence shown here is derived from an EMBL/GenBank/DDBJ whole genome shotgun (WGS) entry which is preliminary data.</text>
</comment>
<evidence type="ECO:0000256" key="7">
    <source>
        <dbReference type="ARBA" id="ARBA00022824"/>
    </source>
</evidence>
<evidence type="ECO:0000313" key="11">
    <source>
        <dbReference type="EMBL" id="PVU97833.1"/>
    </source>
</evidence>
<feature type="transmembrane region" description="Helical" evidence="10">
    <location>
        <begin position="6"/>
        <end position="25"/>
    </location>
</feature>
<accession>A0A2T9YZS6</accession>
<sequence>MYISPNAISLALGIAFFFMFVSEYLRANKVGQVSIAIDKFYASVIDEKDSGKVIMSHIYLLFGCSFPIWLEGKISISSFSGLLAVGVADAIASIVGTRYGKRTWFKSKKTIEGTVGFIASLILSCFLVDYISTDSFQMSQYYKAFIITVLSTLIGLLEAVTLQNDNLMLTMVFYGLSKILL</sequence>
<feature type="transmembrane region" description="Helical" evidence="10">
    <location>
        <begin position="111"/>
        <end position="132"/>
    </location>
</feature>
<dbReference type="EMBL" id="MBFR01000006">
    <property type="protein sequence ID" value="PVU97833.1"/>
    <property type="molecule type" value="Genomic_DNA"/>
</dbReference>
<protein>
    <recommendedName>
        <fullName evidence="3">dolichol kinase</fullName>
        <ecNumber evidence="3">2.7.1.108</ecNumber>
    </recommendedName>
</protein>
<evidence type="ECO:0000256" key="5">
    <source>
        <dbReference type="ARBA" id="ARBA00022692"/>
    </source>
</evidence>
<dbReference type="PANTHER" id="PTHR13205:SF15">
    <property type="entry name" value="DOLICHOL KINASE"/>
    <property type="match status" value="1"/>
</dbReference>
<evidence type="ECO:0000256" key="8">
    <source>
        <dbReference type="ARBA" id="ARBA00022989"/>
    </source>
</evidence>
<keyword evidence="9 10" id="KW-0472">Membrane</keyword>
<dbReference type="InterPro" id="IPR032974">
    <property type="entry name" value="Polypren_kinase"/>
</dbReference>
<evidence type="ECO:0000256" key="10">
    <source>
        <dbReference type="SAM" id="Phobius"/>
    </source>
</evidence>
<evidence type="ECO:0000256" key="9">
    <source>
        <dbReference type="ARBA" id="ARBA00023136"/>
    </source>
</evidence>
<dbReference type="Proteomes" id="UP000245383">
    <property type="component" value="Unassembled WGS sequence"/>
</dbReference>